<protein>
    <submittedName>
        <fullName evidence="1">Uncharacterized protein</fullName>
    </submittedName>
</protein>
<evidence type="ECO:0000313" key="1">
    <source>
        <dbReference type="EMBL" id="EAV41381.1"/>
    </source>
</evidence>
<dbReference type="Proteomes" id="UP000004848">
    <property type="component" value="Unassembled WGS sequence"/>
</dbReference>
<organism evidence="1 2">
    <name type="scientific">Roseibium aggregatum (strain ATCC 25650 / DSM 13394 / JCM 20685 / NBRC 16684 / NCIMB 2208 / IAM 12614 / B1)</name>
    <name type="common">Stappia aggregata</name>
    <dbReference type="NCBI Taxonomy" id="384765"/>
    <lineage>
        <taxon>Bacteria</taxon>
        <taxon>Pseudomonadati</taxon>
        <taxon>Pseudomonadota</taxon>
        <taxon>Alphaproteobacteria</taxon>
        <taxon>Hyphomicrobiales</taxon>
        <taxon>Stappiaceae</taxon>
        <taxon>Roseibium</taxon>
    </lineage>
</organism>
<name>A0P0R7_ROSAI</name>
<dbReference type="AlphaFoldDB" id="A0P0R7"/>
<comment type="caution">
    <text evidence="1">The sequence shown here is derived from an EMBL/GenBank/DDBJ whole genome shotgun (WGS) entry which is preliminary data.</text>
</comment>
<accession>A0P0R7</accession>
<reference evidence="1 2" key="1">
    <citation type="submission" date="2006-05" db="EMBL/GenBank/DDBJ databases">
        <authorList>
            <person name="King G."/>
            <person name="Ferriera S."/>
            <person name="Johnson J."/>
            <person name="Kravitz S."/>
            <person name="Beeson K."/>
            <person name="Sutton G."/>
            <person name="Rogers Y.-H."/>
            <person name="Friedman R."/>
            <person name="Frazier M."/>
            <person name="Venter J.C."/>
        </authorList>
    </citation>
    <scope>NUCLEOTIDE SEQUENCE [LARGE SCALE GENOMIC DNA]</scope>
    <source>
        <strain evidence="2">ATCC 25650 / DSM 13394 / JCM 20685 / NBRC 16684 / NCIMB 2208 / IAM 12614 / B1</strain>
    </source>
</reference>
<evidence type="ECO:0000313" key="2">
    <source>
        <dbReference type="Proteomes" id="UP000004848"/>
    </source>
</evidence>
<sequence>MNETGRTGFFDETFLSRAKLDKQEAAGLAFPGPPAGGPGWRVELCGAGPAPEH</sequence>
<proteinExistence type="predicted"/>
<gene>
    <name evidence="1" type="ORF">SIAM614_01284</name>
</gene>
<dbReference type="EMBL" id="AAUW01000021">
    <property type="protein sequence ID" value="EAV41381.1"/>
    <property type="molecule type" value="Genomic_DNA"/>
</dbReference>